<accession>A0A367QSA3</accession>
<evidence type="ECO:0000313" key="2">
    <source>
        <dbReference type="Proteomes" id="UP000252107"/>
    </source>
</evidence>
<evidence type="ECO:0000313" key="1">
    <source>
        <dbReference type="EMBL" id="RCJ26194.1"/>
    </source>
</evidence>
<dbReference type="EMBL" id="LXQD01000309">
    <property type="protein sequence ID" value="RCJ26194.1"/>
    <property type="molecule type" value="Genomic_DNA"/>
</dbReference>
<name>A0A367QSA3_9NOSO</name>
<dbReference type="Proteomes" id="UP000252107">
    <property type="component" value="Unassembled WGS sequence"/>
</dbReference>
<comment type="caution">
    <text evidence="1">The sequence shown here is derived from an EMBL/GenBank/DDBJ whole genome shotgun (WGS) entry which is preliminary data.</text>
</comment>
<reference evidence="1" key="1">
    <citation type="submission" date="2016-04" db="EMBL/GenBank/DDBJ databases">
        <authorList>
            <person name="Tabuchi Yagui T.R."/>
        </authorList>
    </citation>
    <scope>NUCLEOTIDE SEQUENCE [LARGE SCALE GENOMIC DNA]</scope>
    <source>
        <strain evidence="1">NIES-26</strain>
    </source>
</reference>
<keyword evidence="2" id="KW-1185">Reference proteome</keyword>
<proteinExistence type="predicted"/>
<sequence length="70" mass="8258">MTEGNQPNDDIERVEEKFDPLAETRYWLPAASEQHCKRISRKRGIRLVKVVDTKIEPLPIICIFERHPDE</sequence>
<organism evidence="1 2">
    <name type="scientific">Nostoc minutum NIES-26</name>
    <dbReference type="NCBI Taxonomy" id="1844469"/>
    <lineage>
        <taxon>Bacteria</taxon>
        <taxon>Bacillati</taxon>
        <taxon>Cyanobacteriota</taxon>
        <taxon>Cyanophyceae</taxon>
        <taxon>Nostocales</taxon>
        <taxon>Nostocaceae</taxon>
        <taxon>Nostoc</taxon>
    </lineage>
</organism>
<gene>
    <name evidence="1" type="ORF">A6770_26650</name>
</gene>
<protein>
    <submittedName>
        <fullName evidence="1">Uncharacterized protein</fullName>
    </submittedName>
</protein>
<dbReference type="AlphaFoldDB" id="A0A367QSA3"/>